<feature type="compositionally biased region" description="Low complexity" evidence="1">
    <location>
        <begin position="23"/>
        <end position="35"/>
    </location>
</feature>
<evidence type="ECO:0000313" key="2">
    <source>
        <dbReference type="EMBL" id="GAA2332449.1"/>
    </source>
</evidence>
<protein>
    <submittedName>
        <fullName evidence="2">Uncharacterized protein</fullName>
    </submittedName>
</protein>
<dbReference type="EMBL" id="BAAASD010000004">
    <property type="protein sequence ID" value="GAA2332449.1"/>
    <property type="molecule type" value="Genomic_DNA"/>
</dbReference>
<gene>
    <name evidence="2" type="ORF">GCM10010246_14830</name>
</gene>
<accession>A0ABP5SMT1</accession>
<proteinExistence type="predicted"/>
<dbReference type="Proteomes" id="UP001500253">
    <property type="component" value="Unassembled WGS sequence"/>
</dbReference>
<reference evidence="3" key="1">
    <citation type="journal article" date="2019" name="Int. J. Syst. Evol. Microbiol.">
        <title>The Global Catalogue of Microorganisms (GCM) 10K type strain sequencing project: providing services to taxonomists for standard genome sequencing and annotation.</title>
        <authorList>
            <consortium name="The Broad Institute Genomics Platform"/>
            <consortium name="The Broad Institute Genome Sequencing Center for Infectious Disease"/>
            <person name="Wu L."/>
            <person name="Ma J."/>
        </authorList>
    </citation>
    <scope>NUCLEOTIDE SEQUENCE [LARGE SCALE GENOMIC DNA]</scope>
    <source>
        <strain evidence="3">JCM 4316</strain>
    </source>
</reference>
<feature type="region of interest" description="Disordered" evidence="1">
    <location>
        <begin position="21"/>
        <end position="65"/>
    </location>
</feature>
<keyword evidence="3" id="KW-1185">Reference proteome</keyword>
<evidence type="ECO:0000313" key="3">
    <source>
        <dbReference type="Proteomes" id="UP001500253"/>
    </source>
</evidence>
<comment type="caution">
    <text evidence="2">The sequence shown here is derived from an EMBL/GenBank/DDBJ whole genome shotgun (WGS) entry which is preliminary data.</text>
</comment>
<evidence type="ECO:0000256" key="1">
    <source>
        <dbReference type="SAM" id="MobiDB-lite"/>
    </source>
</evidence>
<organism evidence="2 3">
    <name type="scientific">Streptomyces cuspidosporus</name>
    <dbReference type="NCBI Taxonomy" id="66882"/>
    <lineage>
        <taxon>Bacteria</taxon>
        <taxon>Bacillati</taxon>
        <taxon>Actinomycetota</taxon>
        <taxon>Actinomycetes</taxon>
        <taxon>Kitasatosporales</taxon>
        <taxon>Streptomycetaceae</taxon>
        <taxon>Streptomyces</taxon>
    </lineage>
</organism>
<sequence>MEGHRPRPRRGSPTLLGVAVALTPRRSSTSRPVSGSGAGDRVPGSGAGDRVPGSGVETASPALSA</sequence>
<name>A0ABP5SMT1_9ACTN</name>